<dbReference type="PROSITE" id="PS51085">
    <property type="entry name" value="2FE2S_FER_2"/>
    <property type="match status" value="1"/>
</dbReference>
<dbReference type="Gene3D" id="3.40.950.10">
    <property type="entry name" value="Fe-only Hydrogenase (Larger Subunit), Chain L, domain 3"/>
    <property type="match status" value="1"/>
</dbReference>
<dbReference type="SUPFAM" id="SSF54862">
    <property type="entry name" value="4Fe-4S ferredoxins"/>
    <property type="match status" value="1"/>
</dbReference>
<dbReference type="OrthoDB" id="9805142at2"/>
<dbReference type="Pfam" id="PF12838">
    <property type="entry name" value="Fer4_7"/>
    <property type="match status" value="1"/>
</dbReference>
<dbReference type="NCBIfam" id="TIGR02512">
    <property type="entry name" value="FeFe_hydrog_A"/>
    <property type="match status" value="1"/>
</dbReference>
<name>I4B7X9_TURPD</name>
<feature type="domain" description="2Fe-2S ferredoxin-type" evidence="6">
    <location>
        <begin position="2"/>
        <end position="80"/>
    </location>
</feature>
<dbReference type="Pfam" id="PF02906">
    <property type="entry name" value="Fe_hyd_lg_C"/>
    <property type="match status" value="1"/>
</dbReference>
<dbReference type="InterPro" id="IPR001041">
    <property type="entry name" value="2Fe-2S_ferredoxin-type"/>
</dbReference>
<dbReference type="STRING" id="869212.Turpa_2747"/>
<dbReference type="InterPro" id="IPR004108">
    <property type="entry name" value="Fe_hydrogenase_lsu_C"/>
</dbReference>
<dbReference type="InterPro" id="IPR049830">
    <property type="entry name" value="HndD"/>
</dbReference>
<dbReference type="HOGENOM" id="CLU_018240_2_1_12"/>
<dbReference type="Gene3D" id="4.10.260.20">
    <property type="entry name" value="Iron hydrogenase, small subunit"/>
    <property type="match status" value="1"/>
</dbReference>
<dbReference type="PANTHER" id="PTHR11615">
    <property type="entry name" value="NITRATE, FORMATE, IRON DEHYDROGENASE"/>
    <property type="match status" value="1"/>
</dbReference>
<gene>
    <name evidence="9" type="ordered locus">Turpa_2747</name>
</gene>
<evidence type="ECO:0000259" key="7">
    <source>
        <dbReference type="PROSITE" id="PS51379"/>
    </source>
</evidence>
<dbReference type="GO" id="GO:0051539">
    <property type="term" value="F:4 iron, 4 sulfur cluster binding"/>
    <property type="evidence" value="ECO:0007669"/>
    <property type="project" value="UniProtKB-KW"/>
</dbReference>
<sequence>MPEIAVEVNGIKIAVKPGSTLLDAAQAVQVKIPTLCKHPDLVANGACGLCIVRVEGLHGLPRACTTPVEEGMRITTHDGEITEIRKTVLELILSTHPNTCLSCGRNQSCELQTLAADFGIREDLWGHALSGLGKDTSTGSLVLDFDKCIKCGRCVHICQDVQNVHALSFLGRGMQTRMAPAGDILLAESPCVMCGQCSAHCPTGAIVEADETATAWNFLRGKENFTVVQIAPSVRVAIGEEFGYEPGTNLTGKLYAALRRLGFDAVFDTNFSADVTIMEEANEFVERFKHGKRELPLITSCCPSWTDYMEKLHSDFIPNFSSTKSPQQIMGVLAKTYYAQKMNIDPAGMRMVSIMPCTAKKYEITRDHEMFASGFKDVDVVLTTRELARMIRQAGIDFRHLQDHKADSFLGSYSGAGTMFGTTGGVMEAALRTAQFILTGEKMPKLVFEEIRGLEGIKETKVVIAQEEIRIAVAHGLGHVGEVLERVRRAKATGEEPPYHFIEVMACPGGCIGGGGQPYRVTDAIRKKRMQGLFADDRDKAVRCSHDNAEVQQVYNEFLEKPLSEKAHRLLHTTYHARPVYKK</sequence>
<dbReference type="SMART" id="SM00902">
    <property type="entry name" value="Fe_hyd_SSU"/>
    <property type="match status" value="1"/>
</dbReference>
<dbReference type="Pfam" id="PF10588">
    <property type="entry name" value="NADH-G_4Fe-4S_3"/>
    <property type="match status" value="1"/>
</dbReference>
<keyword evidence="10" id="KW-1185">Reference proteome</keyword>
<keyword evidence="2" id="KW-0479">Metal-binding</keyword>
<dbReference type="Gene3D" id="3.10.20.740">
    <property type="match status" value="1"/>
</dbReference>
<dbReference type="PATRIC" id="fig|869212.3.peg.2769"/>
<dbReference type="SMART" id="SM00929">
    <property type="entry name" value="NADH-G_4Fe-4S_3"/>
    <property type="match status" value="1"/>
</dbReference>
<evidence type="ECO:0000256" key="2">
    <source>
        <dbReference type="ARBA" id="ARBA00022723"/>
    </source>
</evidence>
<evidence type="ECO:0000256" key="1">
    <source>
        <dbReference type="ARBA" id="ARBA00022485"/>
    </source>
</evidence>
<dbReference type="Gene3D" id="3.40.50.1780">
    <property type="match status" value="1"/>
</dbReference>
<dbReference type="InterPro" id="IPR019574">
    <property type="entry name" value="NADH_UbQ_OxRdtase_Gsu_4Fe4S-bd"/>
</dbReference>
<dbReference type="InterPro" id="IPR050340">
    <property type="entry name" value="Cytosolic_Fe-S_CAF"/>
</dbReference>
<dbReference type="SUPFAM" id="SSF53920">
    <property type="entry name" value="Fe-only hydrogenase"/>
    <property type="match status" value="1"/>
</dbReference>
<keyword evidence="4" id="KW-0408">Iron</keyword>
<proteinExistence type="predicted"/>
<dbReference type="InterPro" id="IPR017896">
    <property type="entry name" value="4Fe4S_Fe-S-bd"/>
</dbReference>
<accession>I4B7X9</accession>
<dbReference type="Pfam" id="PF02256">
    <property type="entry name" value="Fe_hyd_SSU"/>
    <property type="match status" value="1"/>
</dbReference>
<dbReference type="InterPro" id="IPR036010">
    <property type="entry name" value="2Fe-2S_ferredoxin-like_sf"/>
</dbReference>
<dbReference type="PROSITE" id="PS00198">
    <property type="entry name" value="4FE4S_FER_1"/>
    <property type="match status" value="1"/>
</dbReference>
<dbReference type="NCBIfam" id="NF040763">
    <property type="entry name" value="FeFe_hydrog_A6"/>
    <property type="match status" value="1"/>
</dbReference>
<dbReference type="CDD" id="cd00207">
    <property type="entry name" value="fer2"/>
    <property type="match status" value="1"/>
</dbReference>
<dbReference type="InterPro" id="IPR013352">
    <property type="entry name" value="Fe_hydrogenase_subset"/>
</dbReference>
<evidence type="ECO:0000256" key="3">
    <source>
        <dbReference type="ARBA" id="ARBA00022737"/>
    </source>
</evidence>
<evidence type="ECO:0000256" key="5">
    <source>
        <dbReference type="ARBA" id="ARBA00023014"/>
    </source>
</evidence>
<dbReference type="Gene3D" id="3.30.70.20">
    <property type="match status" value="1"/>
</dbReference>
<dbReference type="GO" id="GO:0005506">
    <property type="term" value="F:iron ion binding"/>
    <property type="evidence" value="ECO:0007669"/>
    <property type="project" value="InterPro"/>
</dbReference>
<dbReference type="RefSeq" id="WP_014803888.1">
    <property type="nucleotide sequence ID" value="NC_018020.1"/>
</dbReference>
<keyword evidence="3" id="KW-0677">Repeat</keyword>
<dbReference type="Proteomes" id="UP000006048">
    <property type="component" value="Chromosome"/>
</dbReference>
<keyword evidence="1" id="KW-0004">4Fe-4S</keyword>
<evidence type="ECO:0000313" key="10">
    <source>
        <dbReference type="Proteomes" id="UP000006048"/>
    </source>
</evidence>
<dbReference type="Pfam" id="PF13510">
    <property type="entry name" value="Fer2_4"/>
    <property type="match status" value="1"/>
</dbReference>
<protein>
    <submittedName>
        <fullName evidence="9">Hydrogenase, Fe-only</fullName>
    </submittedName>
</protein>
<evidence type="ECO:0000259" key="6">
    <source>
        <dbReference type="PROSITE" id="PS51085"/>
    </source>
</evidence>
<dbReference type="InterPro" id="IPR003149">
    <property type="entry name" value="Fe_hydrogenase_ssu"/>
</dbReference>
<evidence type="ECO:0000256" key="4">
    <source>
        <dbReference type="ARBA" id="ARBA00023004"/>
    </source>
</evidence>
<dbReference type="InterPro" id="IPR009016">
    <property type="entry name" value="Fe_hydrogenase"/>
</dbReference>
<dbReference type="InterPro" id="IPR017900">
    <property type="entry name" value="4Fe4S_Fe_S_CS"/>
</dbReference>
<feature type="domain" description="4Fe-4S His(Cys)3-ligated-type" evidence="8">
    <location>
        <begin position="80"/>
        <end position="119"/>
    </location>
</feature>
<dbReference type="PROSITE" id="PS51839">
    <property type="entry name" value="4FE4S_HC3"/>
    <property type="match status" value="1"/>
</dbReference>
<evidence type="ECO:0000259" key="8">
    <source>
        <dbReference type="PROSITE" id="PS51839"/>
    </source>
</evidence>
<dbReference type="AlphaFoldDB" id="I4B7X9"/>
<feature type="domain" description="4Fe-4S ferredoxin-type" evidence="7">
    <location>
        <begin position="182"/>
        <end position="211"/>
    </location>
</feature>
<feature type="domain" description="4Fe-4S ferredoxin-type" evidence="7">
    <location>
        <begin position="139"/>
        <end position="169"/>
    </location>
</feature>
<dbReference type="FunFam" id="3.30.70.20:FF:000035">
    <property type="entry name" value="Iron hydrogenase 1"/>
    <property type="match status" value="1"/>
</dbReference>
<dbReference type="GO" id="GO:0008901">
    <property type="term" value="F:ferredoxin hydrogenase activity"/>
    <property type="evidence" value="ECO:0007669"/>
    <property type="project" value="InterPro"/>
</dbReference>
<reference evidence="9 10" key="1">
    <citation type="submission" date="2012-06" db="EMBL/GenBank/DDBJ databases">
        <title>The complete chromosome of genome of Turneriella parva DSM 21527.</title>
        <authorList>
            <consortium name="US DOE Joint Genome Institute (JGI-PGF)"/>
            <person name="Lucas S."/>
            <person name="Han J."/>
            <person name="Lapidus A."/>
            <person name="Bruce D."/>
            <person name="Goodwin L."/>
            <person name="Pitluck S."/>
            <person name="Peters L."/>
            <person name="Kyrpides N."/>
            <person name="Mavromatis K."/>
            <person name="Ivanova N."/>
            <person name="Mikhailova N."/>
            <person name="Chertkov O."/>
            <person name="Detter J.C."/>
            <person name="Tapia R."/>
            <person name="Han C."/>
            <person name="Land M."/>
            <person name="Hauser L."/>
            <person name="Markowitz V."/>
            <person name="Cheng J.-F."/>
            <person name="Hugenholtz P."/>
            <person name="Woyke T."/>
            <person name="Wu D."/>
            <person name="Gronow S."/>
            <person name="Wellnitz S."/>
            <person name="Brambilla E."/>
            <person name="Klenk H.-P."/>
            <person name="Eisen J.A."/>
        </authorList>
    </citation>
    <scope>NUCLEOTIDE SEQUENCE [LARGE SCALE GENOMIC DNA]</scope>
    <source>
        <strain evidence="10">ATCC BAA-1111 / DSM 21527 / NCTC 11395 / H</strain>
    </source>
</reference>
<dbReference type="PROSITE" id="PS51379">
    <property type="entry name" value="4FE4S_FER_2"/>
    <property type="match status" value="2"/>
</dbReference>
<organism evidence="9 10">
    <name type="scientific">Turneriella parva (strain ATCC BAA-1111 / DSM 21527 / NCTC 11395 / H)</name>
    <name type="common">Leptospira parva</name>
    <dbReference type="NCBI Taxonomy" id="869212"/>
    <lineage>
        <taxon>Bacteria</taxon>
        <taxon>Pseudomonadati</taxon>
        <taxon>Spirochaetota</taxon>
        <taxon>Spirochaetia</taxon>
        <taxon>Leptospirales</taxon>
        <taxon>Leptospiraceae</taxon>
        <taxon>Turneriella</taxon>
    </lineage>
</organism>
<dbReference type="InterPro" id="IPR036991">
    <property type="entry name" value="Fe_hydrogenase_ssu_sf"/>
</dbReference>
<keyword evidence="5" id="KW-0411">Iron-sulfur</keyword>
<dbReference type="EMBL" id="CP002959">
    <property type="protein sequence ID" value="AFM13386.1"/>
    <property type="molecule type" value="Genomic_DNA"/>
</dbReference>
<dbReference type="KEGG" id="tpx:Turpa_2747"/>
<evidence type="ECO:0000313" key="9">
    <source>
        <dbReference type="EMBL" id="AFM13386.1"/>
    </source>
</evidence>
<dbReference type="SUPFAM" id="SSF54292">
    <property type="entry name" value="2Fe-2S ferredoxin-like"/>
    <property type="match status" value="1"/>
</dbReference>